<evidence type="ECO:0000259" key="2">
    <source>
        <dbReference type="Pfam" id="PF07885"/>
    </source>
</evidence>
<name>A8IJM6_AZOC5</name>
<dbReference type="InterPro" id="IPR013099">
    <property type="entry name" value="K_chnl_dom"/>
</dbReference>
<feature type="transmembrane region" description="Helical" evidence="1">
    <location>
        <begin position="84"/>
        <end position="101"/>
    </location>
</feature>
<evidence type="ECO:0000313" key="4">
    <source>
        <dbReference type="Proteomes" id="UP000000270"/>
    </source>
</evidence>
<dbReference type="eggNOG" id="ENOG5032YV7">
    <property type="taxonomic scope" value="Bacteria"/>
</dbReference>
<protein>
    <recommendedName>
        <fullName evidence="2">Potassium channel domain-containing protein</fullName>
    </recommendedName>
</protein>
<proteinExistence type="predicted"/>
<keyword evidence="1" id="KW-1133">Transmembrane helix</keyword>
<dbReference type="AlphaFoldDB" id="A8IJM6"/>
<evidence type="ECO:0000313" key="3">
    <source>
        <dbReference type="EMBL" id="BAF86327.1"/>
    </source>
</evidence>
<keyword evidence="1" id="KW-0472">Membrane</keyword>
<feature type="transmembrane region" description="Helical" evidence="1">
    <location>
        <begin position="6"/>
        <end position="33"/>
    </location>
</feature>
<keyword evidence="1" id="KW-0812">Transmembrane</keyword>
<accession>A8IJM6</accession>
<feature type="transmembrane region" description="Helical" evidence="1">
    <location>
        <begin position="108"/>
        <end position="132"/>
    </location>
</feature>
<dbReference type="Pfam" id="PF07885">
    <property type="entry name" value="Ion_trans_2"/>
    <property type="match status" value="1"/>
</dbReference>
<organism evidence="3 4">
    <name type="scientific">Azorhizobium caulinodans (strain ATCC 43989 / DSM 5975 / JCM 20966 / LMG 6465 / NBRC 14845 / NCIMB 13405 / ORS 571)</name>
    <dbReference type="NCBI Taxonomy" id="438753"/>
    <lineage>
        <taxon>Bacteria</taxon>
        <taxon>Pseudomonadati</taxon>
        <taxon>Pseudomonadota</taxon>
        <taxon>Alphaproteobacteria</taxon>
        <taxon>Hyphomicrobiales</taxon>
        <taxon>Xanthobacteraceae</taxon>
        <taxon>Azorhizobium</taxon>
    </lineage>
</organism>
<reference evidence="3 4" key="1">
    <citation type="journal article" date="2007" name="Appl. Environ. Microbiol.">
        <title>Rhizobial factors required for stem nodule maturation and maintenance in Sesbania rostrata-Azorhizobium caulinodans ORS571 symbiosis.</title>
        <authorList>
            <person name="Suzuki S."/>
            <person name="Aono T."/>
            <person name="Lee KB."/>
            <person name="Suzuki T."/>
            <person name="Liu CT."/>
            <person name="Miwa H."/>
            <person name="Wakao S."/>
            <person name="Iki T."/>
            <person name="Oyaizu H."/>
        </authorList>
    </citation>
    <scope>NUCLEOTIDE SEQUENCE [LARGE SCALE GENOMIC DNA]</scope>
    <source>
        <strain evidence="4">ATCC 43989 / DSM 5975 / JCM 20966 / LMG 6465 / NBRC 14845 / NCIMB 13405 / ORS 571</strain>
    </source>
</reference>
<feature type="transmembrane region" description="Helical" evidence="1">
    <location>
        <begin position="45"/>
        <end position="72"/>
    </location>
</feature>
<reference evidence="4" key="2">
    <citation type="submission" date="2007-04" db="EMBL/GenBank/DDBJ databases">
        <title>Complete genome sequence of the nitrogen-fixing bacterium Azorhizobium caulinodans ORS571.</title>
        <authorList>
            <person name="Lee K.B."/>
            <person name="Backer P.D."/>
            <person name="Aono T."/>
            <person name="Liu C.T."/>
            <person name="Suzuki S."/>
            <person name="Suzuki T."/>
            <person name="Kaneko T."/>
            <person name="Yamada M."/>
            <person name="Tabata S."/>
            <person name="Kupfer D.M."/>
            <person name="Najar F.Z."/>
            <person name="Wiley G.B."/>
            <person name="Roe B."/>
            <person name="Binnewies T."/>
            <person name="Ussery D."/>
            <person name="Vereecke D."/>
            <person name="Gevers D."/>
            <person name="Holsters M."/>
            <person name="Oyaizu H."/>
        </authorList>
    </citation>
    <scope>NUCLEOTIDE SEQUENCE [LARGE SCALE GENOMIC DNA]</scope>
    <source>
        <strain evidence="4">ATCC 43989 / DSM 5975 / JCM 20966 / LMG 6465 / NBRC 14845 / NCIMB 13405 / ORS 571</strain>
    </source>
</reference>
<dbReference type="EMBL" id="AP009384">
    <property type="protein sequence ID" value="BAF86327.1"/>
    <property type="molecule type" value="Genomic_DNA"/>
</dbReference>
<reference evidence="3 4" key="4">
    <citation type="journal article" date="2009" name="Appl. Environ. Microbiol.">
        <title>Comparative genome-wide transcriptional profiling of Azorhizobium caulinodans ORS571 grown under free-living and symbiotic conditions.</title>
        <authorList>
            <person name="Tsukada S."/>
            <person name="Aono T."/>
            <person name="Akiba N."/>
            <person name="Lee KB."/>
            <person name="Liu CT."/>
            <person name="Toyazaki H."/>
            <person name="Oyaizu H."/>
        </authorList>
    </citation>
    <scope>NUCLEOTIDE SEQUENCE [LARGE SCALE GENOMIC DNA]</scope>
    <source>
        <strain evidence="4">ATCC 43989 / DSM 5975 / JCM 20966 / LMG 6465 / NBRC 14845 / NCIMB 13405 / ORS 571</strain>
    </source>
</reference>
<dbReference type="Gene3D" id="1.10.287.70">
    <property type="match status" value="1"/>
</dbReference>
<dbReference type="HOGENOM" id="CLU_116321_1_1_5"/>
<reference evidence="3 4" key="3">
    <citation type="journal article" date="2008" name="BMC Genomics">
        <title>The genome of the versatile nitrogen fixer Azorhizobium caulinodans ORS571.</title>
        <authorList>
            <person name="Lee KB."/>
            <person name="Backer P.D."/>
            <person name="Aono T."/>
            <person name="Liu CT."/>
            <person name="Suzuki S."/>
            <person name="Suzuki T."/>
            <person name="Kaneko T."/>
            <person name="Yamada M."/>
            <person name="Tabata S."/>
            <person name="Kupfer D.M."/>
            <person name="Najar F.Z."/>
            <person name="Wiley G.B."/>
            <person name="Roe B."/>
            <person name="Binnewies T.T."/>
            <person name="Ussery D.W."/>
            <person name="D'Haeze W."/>
            <person name="Herder J.D."/>
            <person name="Gevers D."/>
            <person name="Vereecke D."/>
            <person name="Holsters M."/>
            <person name="Oyaizu H."/>
        </authorList>
    </citation>
    <scope>NUCLEOTIDE SEQUENCE [LARGE SCALE GENOMIC DNA]</scope>
    <source>
        <strain evidence="4">ATCC 43989 / DSM 5975 / JCM 20966 / LMG 6465 / NBRC 14845 / NCIMB 13405 / ORS 571</strain>
    </source>
</reference>
<reference evidence="3 4" key="6">
    <citation type="journal article" date="2011" name="Appl. Environ. Microbiol.">
        <title>Involvement of the azorhizobial chromosome partition gene (parA) in the onset of bacteroid differentiation during Sesbania rostrata stem nodule development.</title>
        <authorList>
            <person name="Liu CT."/>
            <person name="Lee KB."/>
            <person name="Wang YS."/>
            <person name="Peng MH."/>
            <person name="Lee KT."/>
            <person name="Suzuki S."/>
            <person name="Suzuki T."/>
            <person name="Oyaizu H."/>
        </authorList>
    </citation>
    <scope>NUCLEOTIDE SEQUENCE [LARGE SCALE GENOMIC DNA]</scope>
    <source>
        <strain evidence="4">ATCC 43989 / DSM 5975 / JCM 20966 / LMG 6465 / NBRC 14845 / NCIMB 13405 / ORS 571</strain>
    </source>
</reference>
<gene>
    <name evidence="3" type="ordered locus">AZC_0329</name>
</gene>
<dbReference type="SUPFAM" id="SSF81324">
    <property type="entry name" value="Voltage-gated potassium channels"/>
    <property type="match status" value="1"/>
</dbReference>
<sequence>MPAELVYGILISLITVVIHSVASVFLVRALLVFTKRVRLRHAMRGLLLGMMLTGAILTFAHLVEVAVWAVAYVAVDGVVQDKDSYYLAFVNFTTLGYGDLLPAKPWRLLGPVTAANGMLLFGWSTALIFAVLTRLSEQLGVHHLSDKGE</sequence>
<keyword evidence="4" id="KW-1185">Reference proteome</keyword>
<evidence type="ECO:0000256" key="1">
    <source>
        <dbReference type="SAM" id="Phobius"/>
    </source>
</evidence>
<dbReference type="KEGG" id="azc:AZC_0329"/>
<dbReference type="RefSeq" id="WP_012168860.1">
    <property type="nucleotide sequence ID" value="NC_009937.1"/>
</dbReference>
<reference evidence="3 4" key="5">
    <citation type="journal article" date="2010" name="Appl. Environ. Microbiol.">
        <title>phrR-like gene praR of Azorhizobium caulinodans ORS571 is essential for symbiosis with Sesbania rostrata and is involved in expression of reb genes.</title>
        <authorList>
            <person name="Akiba N."/>
            <person name="Aono T."/>
            <person name="Toyazaki H."/>
            <person name="Sato S."/>
            <person name="Oyaizu H."/>
        </authorList>
    </citation>
    <scope>NUCLEOTIDE SEQUENCE [LARGE SCALE GENOMIC DNA]</scope>
    <source>
        <strain evidence="4">ATCC 43989 / DSM 5975 / JCM 20966 / LMG 6465 / NBRC 14845 / NCIMB 13405 / ORS 571</strain>
    </source>
</reference>
<dbReference type="STRING" id="438753.AZC_0329"/>
<dbReference type="Proteomes" id="UP000000270">
    <property type="component" value="Chromosome"/>
</dbReference>
<feature type="domain" description="Potassium channel" evidence="2">
    <location>
        <begin position="62"/>
        <end position="133"/>
    </location>
</feature>